<dbReference type="AlphaFoldDB" id="A0A4Z0A0U2"/>
<dbReference type="EMBL" id="SFCI01000413">
    <property type="protein sequence ID" value="TFY79953.1"/>
    <property type="molecule type" value="Genomic_DNA"/>
</dbReference>
<feature type="domain" description="AAA+ ATPase" evidence="5">
    <location>
        <begin position="60"/>
        <end position="205"/>
    </location>
</feature>
<evidence type="ECO:0000256" key="1">
    <source>
        <dbReference type="ARBA" id="ARBA00007448"/>
    </source>
</evidence>
<dbReference type="InterPro" id="IPR027417">
    <property type="entry name" value="P-loop_NTPase"/>
</dbReference>
<dbReference type="PROSITE" id="PS00674">
    <property type="entry name" value="AAA"/>
    <property type="match status" value="1"/>
</dbReference>
<dbReference type="Pfam" id="PF00004">
    <property type="entry name" value="AAA"/>
    <property type="match status" value="1"/>
</dbReference>
<dbReference type="InterPro" id="IPR050747">
    <property type="entry name" value="Mitochondrial_chaperone_BCS1"/>
</dbReference>
<gene>
    <name evidence="6" type="ORF">EWM64_g4058</name>
</gene>
<dbReference type="InterPro" id="IPR057495">
    <property type="entry name" value="AAA_lid_BCS1"/>
</dbReference>
<dbReference type="InterPro" id="IPR003960">
    <property type="entry name" value="ATPase_AAA_CS"/>
</dbReference>
<evidence type="ECO:0000256" key="4">
    <source>
        <dbReference type="RuleBase" id="RU003651"/>
    </source>
</evidence>
<evidence type="ECO:0000256" key="2">
    <source>
        <dbReference type="ARBA" id="ARBA00022741"/>
    </source>
</evidence>
<dbReference type="Pfam" id="PF25426">
    <property type="entry name" value="AAA_lid_BCS1"/>
    <property type="match status" value="1"/>
</dbReference>
<evidence type="ECO:0000259" key="5">
    <source>
        <dbReference type="SMART" id="SM00382"/>
    </source>
</evidence>
<dbReference type="Gene3D" id="3.40.50.300">
    <property type="entry name" value="P-loop containing nucleotide triphosphate hydrolases"/>
    <property type="match status" value="1"/>
</dbReference>
<dbReference type="SMART" id="SM00382">
    <property type="entry name" value="AAA"/>
    <property type="match status" value="1"/>
</dbReference>
<dbReference type="GO" id="GO:0005524">
    <property type="term" value="F:ATP binding"/>
    <property type="evidence" value="ECO:0007669"/>
    <property type="project" value="UniProtKB-KW"/>
</dbReference>
<dbReference type="PANTHER" id="PTHR23070">
    <property type="entry name" value="BCS1 AAA-TYPE ATPASE"/>
    <property type="match status" value="1"/>
</dbReference>
<comment type="similarity">
    <text evidence="1">Belongs to the AAA ATPase family. BCS1 subfamily.</text>
</comment>
<protein>
    <recommendedName>
        <fullName evidence="5">AAA+ ATPase domain-containing protein</fullName>
    </recommendedName>
</protein>
<evidence type="ECO:0000313" key="6">
    <source>
        <dbReference type="EMBL" id="TFY79953.1"/>
    </source>
</evidence>
<comment type="caution">
    <text evidence="6">The sequence shown here is derived from an EMBL/GenBank/DDBJ whole genome shotgun (WGS) entry which is preliminary data.</text>
</comment>
<keyword evidence="2 4" id="KW-0547">Nucleotide-binding</keyword>
<sequence length="352" mass="38846">MLYSSEKNRMGGLEWTAAKSKKPRPVESLILGDGAAENILEDVRAFLDSESWFIGKGIPFRRGYLLHGPPGTGKTSTIFTLAGALKLEVYILSLWGPRMNDVTLQELVSAIPKYAIVVIEDIDCIFPPGGDRGDFGSLDPHGLPLEENHIRESRVTLSGLLNVLDGVGSDEGRVLFGTTNRLEALDPALTRPGRFDIKVEYKLASSIQAKALFERFFSGTPESPISSSSDGEGTPGPDAKFHRDYLCMAVEFASAIPDQTFSMAELQGYLLTYHLDPRQAVRDIRMWIEKELLERDRLEKLRKTRRQTNFGVHFHPADSPSPAYLRVHDGDAMSSTAFSSTGSNGDLGLLEQ</sequence>
<proteinExistence type="inferred from homology"/>
<dbReference type="OrthoDB" id="10251412at2759"/>
<name>A0A4Z0A0U2_9AGAM</name>
<keyword evidence="7" id="KW-1185">Reference proteome</keyword>
<dbReference type="Proteomes" id="UP000298061">
    <property type="component" value="Unassembled WGS sequence"/>
</dbReference>
<dbReference type="InterPro" id="IPR003959">
    <property type="entry name" value="ATPase_AAA_core"/>
</dbReference>
<dbReference type="GO" id="GO:0016887">
    <property type="term" value="F:ATP hydrolysis activity"/>
    <property type="evidence" value="ECO:0007669"/>
    <property type="project" value="InterPro"/>
</dbReference>
<dbReference type="SUPFAM" id="SSF52540">
    <property type="entry name" value="P-loop containing nucleoside triphosphate hydrolases"/>
    <property type="match status" value="1"/>
</dbReference>
<dbReference type="STRING" id="135208.A0A4Z0A0U2"/>
<organism evidence="6 7">
    <name type="scientific">Hericium alpestre</name>
    <dbReference type="NCBI Taxonomy" id="135208"/>
    <lineage>
        <taxon>Eukaryota</taxon>
        <taxon>Fungi</taxon>
        <taxon>Dikarya</taxon>
        <taxon>Basidiomycota</taxon>
        <taxon>Agaricomycotina</taxon>
        <taxon>Agaricomycetes</taxon>
        <taxon>Russulales</taxon>
        <taxon>Hericiaceae</taxon>
        <taxon>Hericium</taxon>
    </lineage>
</organism>
<accession>A0A4Z0A0U2</accession>
<keyword evidence="3 4" id="KW-0067">ATP-binding</keyword>
<reference evidence="6 7" key="1">
    <citation type="submission" date="2019-02" db="EMBL/GenBank/DDBJ databases">
        <title>Genome sequencing of the rare red list fungi Hericium alpestre (H. flagellum).</title>
        <authorList>
            <person name="Buettner E."/>
            <person name="Kellner H."/>
        </authorList>
    </citation>
    <scope>NUCLEOTIDE SEQUENCE [LARGE SCALE GENOMIC DNA]</scope>
    <source>
        <strain evidence="6 7">DSM 108284</strain>
    </source>
</reference>
<evidence type="ECO:0000313" key="7">
    <source>
        <dbReference type="Proteomes" id="UP000298061"/>
    </source>
</evidence>
<dbReference type="InterPro" id="IPR003593">
    <property type="entry name" value="AAA+_ATPase"/>
</dbReference>
<evidence type="ECO:0000256" key="3">
    <source>
        <dbReference type="ARBA" id="ARBA00022840"/>
    </source>
</evidence>